<evidence type="ECO:0000313" key="5">
    <source>
        <dbReference type="Proteomes" id="UP000267159"/>
    </source>
</evidence>
<accession>A0A3L7Z6C5</accession>
<dbReference type="EMBL" id="SRZA01000024">
    <property type="protein sequence ID" value="TGY03272.1"/>
    <property type="molecule type" value="Genomic_DNA"/>
</dbReference>
<evidence type="ECO:0000313" key="2">
    <source>
        <dbReference type="EMBL" id="RLT79811.1"/>
    </source>
</evidence>
<dbReference type="Pfam" id="PF16132">
    <property type="entry name" value="DUF4843"/>
    <property type="match status" value="1"/>
</dbReference>
<dbReference type="RefSeq" id="WP_024987816.1">
    <property type="nucleotide sequence ID" value="NZ_BLLS01000006.1"/>
</dbReference>
<organism evidence="2 5">
    <name type="scientific">Bacteroides acidifaciens</name>
    <dbReference type="NCBI Taxonomy" id="85831"/>
    <lineage>
        <taxon>Bacteria</taxon>
        <taxon>Pseudomonadati</taxon>
        <taxon>Bacteroidota</taxon>
        <taxon>Bacteroidia</taxon>
        <taxon>Bacteroidales</taxon>
        <taxon>Bacteroidaceae</taxon>
        <taxon>Bacteroides</taxon>
    </lineage>
</organism>
<reference evidence="3 6" key="2">
    <citation type="submission" date="2019-03" db="EMBL/GenBank/DDBJ databases">
        <title>Diversity of the mouse oral microbiome.</title>
        <authorList>
            <person name="Joseph S."/>
            <person name="Aduse-Opoku J."/>
            <person name="Curtis M."/>
            <person name="Wade W."/>
            <person name="Hashim A."/>
        </authorList>
    </citation>
    <scope>NUCLEOTIDE SEQUENCE [LARGE SCALE GENOMIC DNA]</scope>
    <source>
        <strain evidence="3 6">P2318</strain>
    </source>
</reference>
<dbReference type="AlphaFoldDB" id="A0A3L7Z6C5"/>
<dbReference type="InterPro" id="IPR032299">
    <property type="entry name" value="DUF4843"/>
</dbReference>
<keyword evidence="7" id="KW-1185">Reference proteome</keyword>
<dbReference type="GeneID" id="93047510"/>
<evidence type="ECO:0000313" key="7">
    <source>
        <dbReference type="Proteomes" id="UP000305751"/>
    </source>
</evidence>
<dbReference type="PROSITE" id="PS51257">
    <property type="entry name" value="PROKAR_LIPOPROTEIN"/>
    <property type="match status" value="1"/>
</dbReference>
<dbReference type="Proteomes" id="UP000298073">
    <property type="component" value="Unassembled WGS sequence"/>
</dbReference>
<sequence>MKKHILIGCTLMGIFSLLTSCEKELMGYEGKDCLYFDVRRGATHILPSLWGHQFYTDISFGTIVEDDVELSLKVMASGTLKEYDRSFRLSVNNDSTTAISGVDFTGLQDEYIIKAGEASTEVKFTVHRSEQMNEDTLQLQLQLLPNEHFDLRYENYGDYPGVYSPTDNVAFSGNHDASIHNLFFYDVLSMPRGADGLTSSGGWYGQDKGGTGTGLFGNFSAKKFRLIMELTNTTVADYADKTVMPMPRAEAISQTVAAYLLEMAESRETVVLDEDGTMMFVSNVTTLGGSKGWAPFTKPEDYFK</sequence>
<dbReference type="OrthoDB" id="1096291at2"/>
<dbReference type="EMBL" id="RAZM01000034">
    <property type="protein sequence ID" value="RLT79811.1"/>
    <property type="molecule type" value="Genomic_DNA"/>
</dbReference>
<dbReference type="EMBL" id="BLLS01000006">
    <property type="protein sequence ID" value="GFH85155.1"/>
    <property type="molecule type" value="Genomic_DNA"/>
</dbReference>
<reference evidence="1 8" key="4">
    <citation type="journal article" date="2020" name="Microbiome">
        <title>Single-cell genomics of uncultured bacteria reveals dietary fiber responders in the mouse gut microbiota.</title>
        <authorList>
            <person name="Chijiiwa R."/>
            <person name="Hosokawa M."/>
            <person name="Kogawa M."/>
            <person name="Nishikawa Y."/>
            <person name="Ide K."/>
            <person name="Sakanashi C."/>
            <person name="Takahashi K."/>
            <person name="Takeyama H."/>
        </authorList>
    </citation>
    <scope>NUCLEOTIDE SEQUENCE [LARGE SCALE GENOMIC DNA]</scope>
    <source>
        <strain evidence="1">IMSAGC_001</strain>
    </source>
</reference>
<evidence type="ECO:0000313" key="8">
    <source>
        <dbReference type="Proteomes" id="UP000491181"/>
    </source>
</evidence>
<dbReference type="Proteomes" id="UP000267159">
    <property type="component" value="Unassembled WGS sequence"/>
</dbReference>
<dbReference type="STRING" id="1235814.GCA_000613385_01891"/>
<proteinExistence type="predicted"/>
<gene>
    <name evidence="2" type="ORF">D7Y07_11490</name>
    <name evidence="3" type="ORF">E4T97_01945</name>
    <name evidence="4" type="ORF">E5356_09450</name>
    <name evidence="1" type="ORF">IMSAGC001_00552</name>
</gene>
<evidence type="ECO:0000313" key="1">
    <source>
        <dbReference type="EMBL" id="GFH85155.1"/>
    </source>
</evidence>
<dbReference type="Proteomes" id="UP000491181">
    <property type="component" value="Unassembled WGS sequence"/>
</dbReference>
<name>A0A3L7Z6C5_9BACE</name>
<comment type="caution">
    <text evidence="2">The sequence shown here is derived from an EMBL/GenBank/DDBJ whole genome shotgun (WGS) entry which is preliminary data.</text>
</comment>
<evidence type="ECO:0000313" key="6">
    <source>
        <dbReference type="Proteomes" id="UP000298073"/>
    </source>
</evidence>
<protein>
    <submittedName>
        <fullName evidence="2">DUF4843 domain-containing protein</fullName>
    </submittedName>
</protein>
<reference evidence="4 7" key="3">
    <citation type="submission" date="2019-04" db="EMBL/GenBank/DDBJ databases">
        <title>Microbes associate with the intestines of laboratory mice.</title>
        <authorList>
            <person name="Navarre W."/>
            <person name="Wong E."/>
            <person name="Huang K."/>
            <person name="Tropini C."/>
            <person name="Ng K."/>
            <person name="Yu B."/>
        </authorList>
    </citation>
    <scope>NUCLEOTIDE SEQUENCE [LARGE SCALE GENOMIC DNA]</scope>
    <source>
        <strain evidence="4 7">NM70_E10</strain>
    </source>
</reference>
<dbReference type="EMBL" id="SPPV01000003">
    <property type="protein sequence ID" value="TFU52184.1"/>
    <property type="molecule type" value="Genomic_DNA"/>
</dbReference>
<evidence type="ECO:0000313" key="3">
    <source>
        <dbReference type="EMBL" id="TFU52184.1"/>
    </source>
</evidence>
<dbReference type="Proteomes" id="UP000305751">
    <property type="component" value="Unassembled WGS sequence"/>
</dbReference>
<evidence type="ECO:0000313" key="4">
    <source>
        <dbReference type="EMBL" id="TGY03272.1"/>
    </source>
</evidence>
<reference evidence="2 5" key="1">
    <citation type="submission" date="2018-09" db="EMBL/GenBank/DDBJ databases">
        <title>Murine metabolic-syndrome-specific gut microbial biobank.</title>
        <authorList>
            <person name="Liu C."/>
        </authorList>
    </citation>
    <scope>NUCLEOTIDE SEQUENCE [LARGE SCALE GENOMIC DNA]</scope>
    <source>
        <strain evidence="2 5">0.1X-D8-26</strain>
    </source>
</reference>